<accession>A0ABW5DYG5</accession>
<sequence length="100" mass="10757">MIRGICLALLALSVVSPALAQDKAKKAPKEPMATPAKTFADFAATEKGCGKDNIVWYNPKTGAFFETDNKFFAKTKLGGYTCRDSAVAAGYHTSKHATRK</sequence>
<dbReference type="EMBL" id="JBHUIP010000013">
    <property type="protein sequence ID" value="MFD2264265.1"/>
    <property type="molecule type" value="Genomic_DNA"/>
</dbReference>
<protein>
    <recommendedName>
        <fullName evidence="4">YHS domain-containing protein</fullName>
    </recommendedName>
</protein>
<keyword evidence="3" id="KW-1185">Reference proteome</keyword>
<keyword evidence="1" id="KW-0732">Signal</keyword>
<name>A0ABW5DYG5_9PROT</name>
<gene>
    <name evidence="2" type="ORF">ACFSM5_15285</name>
</gene>
<evidence type="ECO:0008006" key="4">
    <source>
        <dbReference type="Google" id="ProtNLM"/>
    </source>
</evidence>
<feature type="chain" id="PRO_5046558768" description="YHS domain-containing protein" evidence="1">
    <location>
        <begin position="21"/>
        <end position="100"/>
    </location>
</feature>
<reference evidence="3" key="1">
    <citation type="journal article" date="2019" name="Int. J. Syst. Evol. Microbiol.">
        <title>The Global Catalogue of Microorganisms (GCM) 10K type strain sequencing project: providing services to taxonomists for standard genome sequencing and annotation.</title>
        <authorList>
            <consortium name="The Broad Institute Genomics Platform"/>
            <consortium name="The Broad Institute Genome Sequencing Center for Infectious Disease"/>
            <person name="Wu L."/>
            <person name="Ma J."/>
        </authorList>
    </citation>
    <scope>NUCLEOTIDE SEQUENCE [LARGE SCALE GENOMIC DNA]</scope>
    <source>
        <strain evidence="3">CGMCC 1.19062</strain>
    </source>
</reference>
<evidence type="ECO:0000313" key="2">
    <source>
        <dbReference type="EMBL" id="MFD2264265.1"/>
    </source>
</evidence>
<dbReference type="Proteomes" id="UP001597295">
    <property type="component" value="Unassembled WGS sequence"/>
</dbReference>
<evidence type="ECO:0000256" key="1">
    <source>
        <dbReference type="SAM" id="SignalP"/>
    </source>
</evidence>
<evidence type="ECO:0000313" key="3">
    <source>
        <dbReference type="Proteomes" id="UP001597295"/>
    </source>
</evidence>
<dbReference type="RefSeq" id="WP_379877336.1">
    <property type="nucleotide sequence ID" value="NZ_JBHUIP010000013.1"/>
</dbReference>
<proteinExistence type="predicted"/>
<organism evidence="2 3">
    <name type="scientific">Lacibacterium aquatile</name>
    <dbReference type="NCBI Taxonomy" id="1168082"/>
    <lineage>
        <taxon>Bacteria</taxon>
        <taxon>Pseudomonadati</taxon>
        <taxon>Pseudomonadota</taxon>
        <taxon>Alphaproteobacteria</taxon>
        <taxon>Rhodospirillales</taxon>
        <taxon>Rhodospirillaceae</taxon>
    </lineage>
</organism>
<feature type="signal peptide" evidence="1">
    <location>
        <begin position="1"/>
        <end position="20"/>
    </location>
</feature>
<comment type="caution">
    <text evidence="2">The sequence shown here is derived from an EMBL/GenBank/DDBJ whole genome shotgun (WGS) entry which is preliminary data.</text>
</comment>